<keyword evidence="2" id="KW-1133">Transmembrane helix</keyword>
<keyword evidence="2" id="KW-0812">Transmembrane</keyword>
<keyword evidence="2" id="KW-0472">Membrane</keyword>
<name>A0A8S1KB80_9CILI</name>
<evidence type="ECO:0000313" key="4">
    <source>
        <dbReference type="Proteomes" id="UP000692954"/>
    </source>
</evidence>
<evidence type="ECO:0000256" key="2">
    <source>
        <dbReference type="SAM" id="Phobius"/>
    </source>
</evidence>
<feature type="transmembrane region" description="Helical" evidence="2">
    <location>
        <begin position="7"/>
        <end position="27"/>
    </location>
</feature>
<organism evidence="3 4">
    <name type="scientific">Paramecium sonneborni</name>
    <dbReference type="NCBI Taxonomy" id="65129"/>
    <lineage>
        <taxon>Eukaryota</taxon>
        <taxon>Sar</taxon>
        <taxon>Alveolata</taxon>
        <taxon>Ciliophora</taxon>
        <taxon>Intramacronucleata</taxon>
        <taxon>Oligohymenophorea</taxon>
        <taxon>Peniculida</taxon>
        <taxon>Parameciidae</taxon>
        <taxon>Paramecium</taxon>
    </lineage>
</organism>
<evidence type="ECO:0000256" key="1">
    <source>
        <dbReference type="SAM" id="Coils"/>
    </source>
</evidence>
<proteinExistence type="predicted"/>
<evidence type="ECO:0000313" key="3">
    <source>
        <dbReference type="EMBL" id="CAD8047965.1"/>
    </source>
</evidence>
<feature type="coiled-coil region" evidence="1">
    <location>
        <begin position="238"/>
        <end position="265"/>
    </location>
</feature>
<comment type="caution">
    <text evidence="3">The sequence shown here is derived from an EMBL/GenBank/DDBJ whole genome shotgun (WGS) entry which is preliminary data.</text>
</comment>
<reference evidence="3" key="1">
    <citation type="submission" date="2021-01" db="EMBL/GenBank/DDBJ databases">
        <authorList>
            <consortium name="Genoscope - CEA"/>
            <person name="William W."/>
        </authorList>
    </citation>
    <scope>NUCLEOTIDE SEQUENCE</scope>
</reference>
<dbReference type="Proteomes" id="UP000692954">
    <property type="component" value="Unassembled WGS sequence"/>
</dbReference>
<feature type="coiled-coil region" evidence="1">
    <location>
        <begin position="130"/>
        <end position="203"/>
    </location>
</feature>
<accession>A0A8S1KB80</accession>
<protein>
    <submittedName>
        <fullName evidence="3">Uncharacterized protein</fullName>
    </submittedName>
</protein>
<feature type="coiled-coil region" evidence="1">
    <location>
        <begin position="422"/>
        <end position="530"/>
    </location>
</feature>
<dbReference type="AlphaFoldDB" id="A0A8S1KB80"/>
<dbReference type="EMBL" id="CAJJDN010000003">
    <property type="protein sequence ID" value="CAD8047965.1"/>
    <property type="molecule type" value="Genomic_DNA"/>
</dbReference>
<keyword evidence="1" id="KW-0175">Coiled coil</keyword>
<sequence>MRIKNYLKPVVGALLIIFFILTTYYYWTNSEDYVSNIFPPQVDNDLKFFSKNVCENVTKAEVFSDWKKINEQALQLNERYSSELLKKASFVIEQLKKNQQIYTQSQGEGQQFQYYSKNLKECVNRTKISKLELEDIKNKTQQNIDQEQLAIQEISKSISTHQNRSKVLKGQQLEKQQSLDNLLDTLKGLLDQKDRLLRSYKNETELEEYQKELEEKIYYITKEMAEQEQNITASKQMIQEQQYKFNEINQKFEKVQNQLHDLKSLEQYFSQDDLYIKEDQPIIEVIQEYSKVLADRRENLKILAEKEKDQIQKQKNIQALNEIIKAQQISYQMYSSLKDIKFHCNQDDCIIGTSLENFKLSDLKEEIFKKQTYFNQIYSEKQQIEFILQKLMQLLEDQNSYHQINKQKLNKLIENQNFLNVTKNKSEELSKLNKKYDELEKQRKQLQAEVDNLIDQANDQQHQIENEVEKYNNKQITIESLKLDRNQKLNEKNQELYLQVKDCIKQKKIYENFEQKQSNLIEKANEIKAVIQTEVQQIESILNEYKVTYKDLHLQQNYDIQSKKDL</sequence>
<keyword evidence="4" id="KW-1185">Reference proteome</keyword>
<gene>
    <name evidence="3" type="ORF">PSON_ATCC_30995.1.T0030012</name>
</gene>